<gene>
    <name evidence="3" type="ORF">J2X19_004947</name>
</gene>
<feature type="modified residue" description="4-aspartylphosphate" evidence="1">
    <location>
        <position position="101"/>
    </location>
</feature>
<sequence length="324" mass="35573">MSFPLFASPGSVVFLDDDPGYLDMLQLLAPAAWPVRFYLRPAQCLRQLQQEVADWEADVWAQQEIIDRWHRHGTPLIPQILQYWAQHGARRYGLTQVCVVDYSMPLTDGLQLLDALRDWPGAKVLLTGQADEQLAVQAFNRGLIAQFIPKQVSDMSRRLVDAVSQLLVATCQRHAALWRATLTPVQNAMLRTPAMAQALAQWVTAQGWVEYTVIGAPFGILGRNAQGQTGWLQLEPHSGLDELAELAESVGAGASALTQIRQGRQLMAIELCQALGCKTLPAMAEAFSLGEDDSLLGALFAVPGDGASSFAQWMAGQPPRFIQI</sequence>
<dbReference type="Proteomes" id="UP001180487">
    <property type="component" value="Unassembled WGS sequence"/>
</dbReference>
<keyword evidence="4" id="KW-1185">Reference proteome</keyword>
<name>A0ABU2CFX8_9BURK</name>
<evidence type="ECO:0000313" key="3">
    <source>
        <dbReference type="EMBL" id="MDR7380245.1"/>
    </source>
</evidence>
<feature type="domain" description="Response regulatory" evidence="2">
    <location>
        <begin position="11"/>
        <end position="165"/>
    </location>
</feature>
<evidence type="ECO:0000256" key="1">
    <source>
        <dbReference type="PROSITE-ProRule" id="PRU00169"/>
    </source>
</evidence>
<dbReference type="Gene3D" id="3.40.50.2300">
    <property type="match status" value="1"/>
</dbReference>
<organism evidence="3 4">
    <name type="scientific">Rhodoferax ferrireducens</name>
    <dbReference type="NCBI Taxonomy" id="192843"/>
    <lineage>
        <taxon>Bacteria</taxon>
        <taxon>Pseudomonadati</taxon>
        <taxon>Pseudomonadota</taxon>
        <taxon>Betaproteobacteria</taxon>
        <taxon>Burkholderiales</taxon>
        <taxon>Comamonadaceae</taxon>
        <taxon>Rhodoferax</taxon>
    </lineage>
</organism>
<dbReference type="SUPFAM" id="SSF52172">
    <property type="entry name" value="CheY-like"/>
    <property type="match status" value="1"/>
</dbReference>
<protein>
    <submittedName>
        <fullName evidence="3">CheY-like chemotaxis protein</fullName>
    </submittedName>
</protein>
<comment type="caution">
    <text evidence="3">The sequence shown here is derived from an EMBL/GenBank/DDBJ whole genome shotgun (WGS) entry which is preliminary data.</text>
</comment>
<proteinExistence type="predicted"/>
<dbReference type="InterPro" id="IPR011006">
    <property type="entry name" value="CheY-like_superfamily"/>
</dbReference>
<reference evidence="3 4" key="1">
    <citation type="submission" date="2023-07" db="EMBL/GenBank/DDBJ databases">
        <title>Sorghum-associated microbial communities from plants grown in Nebraska, USA.</title>
        <authorList>
            <person name="Schachtman D."/>
        </authorList>
    </citation>
    <scope>NUCLEOTIDE SEQUENCE [LARGE SCALE GENOMIC DNA]</scope>
    <source>
        <strain evidence="3 4">BE313</strain>
    </source>
</reference>
<dbReference type="EMBL" id="JAVDXT010000007">
    <property type="protein sequence ID" value="MDR7380245.1"/>
    <property type="molecule type" value="Genomic_DNA"/>
</dbReference>
<dbReference type="PROSITE" id="PS50110">
    <property type="entry name" value="RESPONSE_REGULATORY"/>
    <property type="match status" value="1"/>
</dbReference>
<accession>A0ABU2CFX8</accession>
<keyword evidence="1" id="KW-0597">Phosphoprotein</keyword>
<dbReference type="InterPro" id="IPR001789">
    <property type="entry name" value="Sig_transdc_resp-reg_receiver"/>
</dbReference>
<evidence type="ECO:0000259" key="2">
    <source>
        <dbReference type="PROSITE" id="PS50110"/>
    </source>
</evidence>
<evidence type="ECO:0000313" key="4">
    <source>
        <dbReference type="Proteomes" id="UP001180487"/>
    </source>
</evidence>
<dbReference type="RefSeq" id="WP_310377120.1">
    <property type="nucleotide sequence ID" value="NZ_JAVDXT010000007.1"/>
</dbReference>